<dbReference type="PRINTS" id="PR01438">
    <property type="entry name" value="UNVRSLSTRESS"/>
</dbReference>
<name>A0A1J0WKC6_9RHOB</name>
<comment type="similarity">
    <text evidence="1">Belongs to the universal stress protein A family.</text>
</comment>
<dbReference type="PANTHER" id="PTHR46268:SF6">
    <property type="entry name" value="UNIVERSAL STRESS PROTEIN UP12"/>
    <property type="match status" value="1"/>
</dbReference>
<protein>
    <submittedName>
        <fullName evidence="3">Universal stress protein</fullName>
    </submittedName>
</protein>
<proteinExistence type="inferred from homology"/>
<dbReference type="KEGG" id="suam:BOO69_15350"/>
<dbReference type="InterPro" id="IPR006015">
    <property type="entry name" value="Universal_stress_UspA"/>
</dbReference>
<accession>A0A1J0WKC6</accession>
<dbReference type="SUPFAM" id="SSF52402">
    <property type="entry name" value="Adenine nucleotide alpha hydrolases-like"/>
    <property type="match status" value="1"/>
</dbReference>
<sequence length="146" mass="15636">MSKTAIVVGLDGSEAGARALAFAKDRARMIGECSITICYVIEWSPFSFQTPEENEQRHKRREEELKLAHERVIDPAVSAAHADGFEVTGVVRHGDAADILDDIAKAQGASQIVVGRVGVRGLKERLFGGVTGRLVATASVPVTIIP</sequence>
<gene>
    <name evidence="3" type="ORF">BOO69_15350</name>
</gene>
<keyword evidence="4" id="KW-1185">Reference proteome</keyword>
<dbReference type="STRING" id="1917485.BOO69_15350"/>
<dbReference type="AlphaFoldDB" id="A0A1J0WKC6"/>
<organism evidence="3 4">
    <name type="scientific">Sulfitobacter alexandrii</name>
    <dbReference type="NCBI Taxonomy" id="1917485"/>
    <lineage>
        <taxon>Bacteria</taxon>
        <taxon>Pseudomonadati</taxon>
        <taxon>Pseudomonadota</taxon>
        <taxon>Alphaproteobacteria</taxon>
        <taxon>Rhodobacterales</taxon>
        <taxon>Roseobacteraceae</taxon>
        <taxon>Sulfitobacter</taxon>
    </lineage>
</organism>
<dbReference type="Proteomes" id="UP000181897">
    <property type="component" value="Chromosome"/>
</dbReference>
<dbReference type="PANTHER" id="PTHR46268">
    <property type="entry name" value="STRESS RESPONSE PROTEIN NHAX"/>
    <property type="match status" value="1"/>
</dbReference>
<dbReference type="OrthoDB" id="5186731at2"/>
<feature type="domain" description="UspA" evidence="2">
    <location>
        <begin position="6"/>
        <end position="146"/>
    </location>
</feature>
<dbReference type="InterPro" id="IPR006016">
    <property type="entry name" value="UspA"/>
</dbReference>
<dbReference type="Pfam" id="PF00582">
    <property type="entry name" value="Usp"/>
    <property type="match status" value="1"/>
</dbReference>
<dbReference type="RefSeq" id="WP_071972980.1">
    <property type="nucleotide sequence ID" value="NZ_CP018076.1"/>
</dbReference>
<evidence type="ECO:0000313" key="4">
    <source>
        <dbReference type="Proteomes" id="UP000181897"/>
    </source>
</evidence>
<dbReference type="EMBL" id="CP018076">
    <property type="protein sequence ID" value="APE44632.1"/>
    <property type="molecule type" value="Genomic_DNA"/>
</dbReference>
<evidence type="ECO:0000313" key="3">
    <source>
        <dbReference type="EMBL" id="APE44632.1"/>
    </source>
</evidence>
<dbReference type="InterPro" id="IPR014729">
    <property type="entry name" value="Rossmann-like_a/b/a_fold"/>
</dbReference>
<evidence type="ECO:0000259" key="2">
    <source>
        <dbReference type="Pfam" id="PF00582"/>
    </source>
</evidence>
<evidence type="ECO:0000256" key="1">
    <source>
        <dbReference type="ARBA" id="ARBA00008791"/>
    </source>
</evidence>
<reference evidence="3 4" key="1">
    <citation type="submission" date="2016-11" db="EMBL/GenBank/DDBJ databases">
        <title>Complete genome sequence of Sulfitobacter sp. AM1-D1, a toxic bacteria associated with marine dinoflagellate Alexandrium minutum in East China Sea.</title>
        <authorList>
            <person name="Yang Q."/>
            <person name="Zhang X."/>
            <person name="Tian X."/>
        </authorList>
    </citation>
    <scope>NUCLEOTIDE SEQUENCE [LARGE SCALE GENOMIC DNA]</scope>
    <source>
        <strain evidence="3 4">AM1-D1</strain>
    </source>
</reference>
<dbReference type="Gene3D" id="3.40.50.620">
    <property type="entry name" value="HUPs"/>
    <property type="match status" value="1"/>
</dbReference>
<dbReference type="CDD" id="cd00293">
    <property type="entry name" value="USP-like"/>
    <property type="match status" value="1"/>
</dbReference>